<dbReference type="SUPFAM" id="SSF56399">
    <property type="entry name" value="ADP-ribosylation"/>
    <property type="match status" value="1"/>
</dbReference>
<evidence type="ECO:0000313" key="8">
    <source>
        <dbReference type="Ensembl" id="ENSCCNP00000007678.1"/>
    </source>
</evidence>
<dbReference type="AlphaFoldDB" id="A0A8C0WGC2"/>
<gene>
    <name evidence="8" type="primary">Zc3hav1</name>
</gene>
<dbReference type="GO" id="GO:0032481">
    <property type="term" value="P:positive regulation of type I interferon production"/>
    <property type="evidence" value="ECO:0007669"/>
    <property type="project" value="TreeGrafter"/>
</dbReference>
<dbReference type="Gene3D" id="3.30.720.50">
    <property type="match status" value="1"/>
</dbReference>
<dbReference type="InterPro" id="IPR051712">
    <property type="entry name" value="ARTD-AVP"/>
</dbReference>
<dbReference type="InterPro" id="IPR012317">
    <property type="entry name" value="Poly(ADP-ribose)pol_cat_dom"/>
</dbReference>
<keyword evidence="4" id="KW-0328">Glycosyltransferase</keyword>
<feature type="domain" description="PARP catalytic" evidence="7">
    <location>
        <begin position="573"/>
        <end position="762"/>
    </location>
</feature>
<evidence type="ECO:0000259" key="6">
    <source>
        <dbReference type="PROSITE" id="PS50918"/>
    </source>
</evidence>
<organism evidence="8">
    <name type="scientific">Castor canadensis</name>
    <name type="common">American beaver</name>
    <dbReference type="NCBI Taxonomy" id="51338"/>
    <lineage>
        <taxon>Eukaryota</taxon>
        <taxon>Metazoa</taxon>
        <taxon>Chordata</taxon>
        <taxon>Craniata</taxon>
        <taxon>Vertebrata</taxon>
        <taxon>Euteleostomi</taxon>
        <taxon>Mammalia</taxon>
        <taxon>Eutheria</taxon>
        <taxon>Euarchontoglires</taxon>
        <taxon>Glires</taxon>
        <taxon>Rodentia</taxon>
        <taxon>Castorimorpha</taxon>
        <taxon>Castoridae</taxon>
        <taxon>Castor</taxon>
    </lineage>
</organism>
<reference evidence="8" key="1">
    <citation type="submission" date="2023-09" db="UniProtKB">
        <authorList>
            <consortium name="Ensembl"/>
        </authorList>
    </citation>
    <scope>IDENTIFICATION</scope>
</reference>
<evidence type="ECO:0000256" key="5">
    <source>
        <dbReference type="SAM" id="MobiDB-lite"/>
    </source>
</evidence>
<keyword evidence="4" id="KW-0808">Transferase</keyword>
<proteinExistence type="inferred from homology"/>
<sequence>FQVLKKHELSGLNQEELAVLLVQSDPFFMPEICKSYKGEGRKQLCSQQLPCERLHVCEHFTRGNCSYLNCIRSHNLMDRKVLVIMQEHGLSPDVVQNIQDICNNKHQRRNPPGARGPAMNRRVVTARGRSRSRDRLLQNSQEVLSSASASDQRSCTSSPDIIVLEDSLEDEPLDNLTHQFKYLGSEDLAKPSSVPPKAAGLGRSGQVGASQRFSENGGQDSLFHKNHSASTPGQAAVKSPLGSAHTVEAMTARKGPGMLSSDPMNVKGKSGTQDIQHVPLFNNNVDEVAANIPSIRSLNYRPTTNGQREMALSRNHQSKEATPQDLLTHRDPEATFPNSTYRGNPVWASTSTQNTPSHSSQIVDEATDGDKTALLSVFVGSCNKIHFHLPYRWQVLISDTWMDLQAMEKIEEAYCDPQTHIILVGYHEINVQKMTCDVNPIRRLSTPPTLSGTKPANSVFTTTWLWYWRSESGRWIQYGVEHNNQPSSNIDSSYLESLFQSCPRGVVTFQAGPRNYELSFQGMIQTNVASKTQKDVIRRPTFVSLRDVERMKRGPDHQPVQTRPEALTSKFVSQSGLSTNSWNGYELLELNSQCQDYDIISNYFKLSMKNFKIEKIKKIENPKLLDTFQRRKKMMKNQEEKLLFYATSRAHVDSICANNFDWLLHGAHESKYGKGHYFAKEAIYSHKSYSCDAKNTVMFVARVLTGDFIEGNMMYTSPPLQYDSCVDRRMNPSVFVIFHKDQIYPAYVIEYSETDKAACVIS</sequence>
<dbReference type="PROSITE" id="PS51059">
    <property type="entry name" value="PARP_CATALYTIC"/>
    <property type="match status" value="1"/>
</dbReference>
<dbReference type="InterPro" id="IPR040954">
    <property type="entry name" value="Znf-CCCH_8"/>
</dbReference>
<protein>
    <recommendedName>
        <fullName evidence="4">Poly [ADP-ribose] polymerase</fullName>
        <shortName evidence="4">PARP</shortName>
        <ecNumber evidence="4">2.4.2.-</ecNumber>
    </recommendedName>
</protein>
<evidence type="ECO:0000256" key="2">
    <source>
        <dbReference type="ARBA" id="ARBA00023242"/>
    </source>
</evidence>
<name>A0A8C0WGC2_CASCN</name>
<dbReference type="EC" id="2.4.2.-" evidence="4"/>
<evidence type="ECO:0000259" key="7">
    <source>
        <dbReference type="PROSITE" id="PS51059"/>
    </source>
</evidence>
<dbReference type="PANTHER" id="PTHR45740:SF8">
    <property type="entry name" value="ZINC FINGER CCCH-TYPE ANTIVIRAL PROTEIN 1"/>
    <property type="match status" value="1"/>
</dbReference>
<comment type="similarity">
    <text evidence="3">Belongs to the ARTD/PARP family.</text>
</comment>
<feature type="domain" description="WWE" evidence="6">
    <location>
        <begin position="451"/>
        <end position="538"/>
    </location>
</feature>
<accession>A0A8C0WGC2</accession>
<dbReference type="GO" id="GO:1990404">
    <property type="term" value="F:NAD+-protein mono-ADP-ribosyltransferase activity"/>
    <property type="evidence" value="ECO:0007669"/>
    <property type="project" value="TreeGrafter"/>
</dbReference>
<feature type="region of interest" description="Disordered" evidence="5">
    <location>
        <begin position="187"/>
        <end position="216"/>
    </location>
</feature>
<dbReference type="GO" id="GO:0061014">
    <property type="term" value="P:positive regulation of mRNA catabolic process"/>
    <property type="evidence" value="ECO:0007669"/>
    <property type="project" value="TreeGrafter"/>
</dbReference>
<dbReference type="GO" id="GO:0003723">
    <property type="term" value="F:RNA binding"/>
    <property type="evidence" value="ECO:0007669"/>
    <property type="project" value="TreeGrafter"/>
</dbReference>
<feature type="compositionally biased region" description="Polar residues" evidence="5">
    <location>
        <begin position="207"/>
        <end position="216"/>
    </location>
</feature>
<dbReference type="Pfam" id="PF18633">
    <property type="entry name" value="zf-CCCH_8"/>
    <property type="match status" value="1"/>
</dbReference>
<dbReference type="GO" id="GO:0003950">
    <property type="term" value="F:NAD+ poly-ADP-ribosyltransferase activity"/>
    <property type="evidence" value="ECO:0007669"/>
    <property type="project" value="UniProtKB-UniRule"/>
</dbReference>
<evidence type="ECO:0000256" key="3">
    <source>
        <dbReference type="ARBA" id="ARBA00024347"/>
    </source>
</evidence>
<dbReference type="Gene3D" id="3.90.228.10">
    <property type="match status" value="1"/>
</dbReference>
<dbReference type="CDD" id="cd01439">
    <property type="entry name" value="TCCD_inducible_PARP_like"/>
    <property type="match status" value="1"/>
</dbReference>
<dbReference type="Pfam" id="PF00644">
    <property type="entry name" value="PARP"/>
    <property type="match status" value="1"/>
</dbReference>
<evidence type="ECO:0000256" key="4">
    <source>
        <dbReference type="RuleBase" id="RU362114"/>
    </source>
</evidence>
<dbReference type="PANTHER" id="PTHR45740">
    <property type="entry name" value="POLY [ADP-RIBOSE] POLYMERASE"/>
    <property type="match status" value="1"/>
</dbReference>
<dbReference type="Pfam" id="PF23466">
    <property type="entry name" value="WWE_4"/>
    <property type="match status" value="1"/>
</dbReference>
<dbReference type="GO" id="GO:0005634">
    <property type="term" value="C:nucleus"/>
    <property type="evidence" value="ECO:0007669"/>
    <property type="project" value="UniProtKB-SubCell"/>
</dbReference>
<evidence type="ECO:0000256" key="1">
    <source>
        <dbReference type="ARBA" id="ARBA00004123"/>
    </source>
</evidence>
<comment type="subcellular location">
    <subcellularLocation>
        <location evidence="1">Nucleus</location>
    </subcellularLocation>
</comment>
<dbReference type="GO" id="GO:0009615">
    <property type="term" value="P:response to virus"/>
    <property type="evidence" value="ECO:0007669"/>
    <property type="project" value="TreeGrafter"/>
</dbReference>
<feature type="compositionally biased region" description="Polar residues" evidence="5">
    <location>
        <begin position="137"/>
        <end position="156"/>
    </location>
</feature>
<dbReference type="Ensembl" id="ENSCCNT00000010155.1">
    <property type="protein sequence ID" value="ENSCCNP00000007678.1"/>
    <property type="gene ID" value="ENSCCNG00000007864.1"/>
</dbReference>
<keyword evidence="4" id="KW-0520">NAD</keyword>
<dbReference type="SUPFAM" id="SSF117839">
    <property type="entry name" value="WWE domain"/>
    <property type="match status" value="1"/>
</dbReference>
<dbReference type="InterPro" id="IPR037197">
    <property type="entry name" value="WWE_dom_sf"/>
</dbReference>
<dbReference type="InterPro" id="IPR004170">
    <property type="entry name" value="WWE_dom"/>
</dbReference>
<keyword evidence="2" id="KW-0539">Nucleus</keyword>
<dbReference type="Pfam" id="PF02825">
    <property type="entry name" value="WWE"/>
    <property type="match status" value="1"/>
</dbReference>
<dbReference type="PROSITE" id="PS50918">
    <property type="entry name" value="WWE"/>
    <property type="match status" value="1"/>
</dbReference>
<feature type="region of interest" description="Disordered" evidence="5">
    <location>
        <begin position="104"/>
        <end position="156"/>
    </location>
</feature>